<accession>A0A0A9BRB9</accession>
<protein>
    <submittedName>
        <fullName evidence="1">Uncharacterized protein</fullName>
    </submittedName>
</protein>
<proteinExistence type="predicted"/>
<reference evidence="1" key="1">
    <citation type="submission" date="2014-09" db="EMBL/GenBank/DDBJ databases">
        <authorList>
            <person name="Magalhaes I.L.F."/>
            <person name="Oliveira U."/>
            <person name="Santos F.R."/>
            <person name="Vidigal T.H.D.A."/>
            <person name="Brescovit A.D."/>
            <person name="Santos A.J."/>
        </authorList>
    </citation>
    <scope>NUCLEOTIDE SEQUENCE</scope>
    <source>
        <tissue evidence="1">Shoot tissue taken approximately 20 cm above the soil surface</tissue>
    </source>
</reference>
<organism evidence="1">
    <name type="scientific">Arundo donax</name>
    <name type="common">Giant reed</name>
    <name type="synonym">Donax arundinaceus</name>
    <dbReference type="NCBI Taxonomy" id="35708"/>
    <lineage>
        <taxon>Eukaryota</taxon>
        <taxon>Viridiplantae</taxon>
        <taxon>Streptophyta</taxon>
        <taxon>Embryophyta</taxon>
        <taxon>Tracheophyta</taxon>
        <taxon>Spermatophyta</taxon>
        <taxon>Magnoliopsida</taxon>
        <taxon>Liliopsida</taxon>
        <taxon>Poales</taxon>
        <taxon>Poaceae</taxon>
        <taxon>PACMAD clade</taxon>
        <taxon>Arundinoideae</taxon>
        <taxon>Arundineae</taxon>
        <taxon>Arundo</taxon>
    </lineage>
</organism>
<dbReference type="EMBL" id="GBRH01236023">
    <property type="protein sequence ID" value="JAD61872.1"/>
    <property type="molecule type" value="Transcribed_RNA"/>
</dbReference>
<sequence length="31" mass="3732">MIRMYYGGSAVKQENDVNVWLCLYMRAQYTQ</sequence>
<evidence type="ECO:0000313" key="1">
    <source>
        <dbReference type="EMBL" id="JAD61872.1"/>
    </source>
</evidence>
<dbReference type="AlphaFoldDB" id="A0A0A9BRB9"/>
<reference evidence="1" key="2">
    <citation type="journal article" date="2015" name="Data Brief">
        <title>Shoot transcriptome of the giant reed, Arundo donax.</title>
        <authorList>
            <person name="Barrero R.A."/>
            <person name="Guerrero F.D."/>
            <person name="Moolhuijzen P."/>
            <person name="Goolsby J.A."/>
            <person name="Tidwell J."/>
            <person name="Bellgard S.E."/>
            <person name="Bellgard M.I."/>
        </authorList>
    </citation>
    <scope>NUCLEOTIDE SEQUENCE</scope>
    <source>
        <tissue evidence="1">Shoot tissue taken approximately 20 cm above the soil surface</tissue>
    </source>
</reference>
<name>A0A0A9BRB9_ARUDO</name>